<evidence type="ECO:0000313" key="2">
    <source>
        <dbReference type="Proteomes" id="UP001239111"/>
    </source>
</evidence>
<protein>
    <submittedName>
        <fullName evidence="1">Uncharacterized protein</fullName>
    </submittedName>
</protein>
<gene>
    <name evidence="1" type="ORF">QAD02_001653</name>
</gene>
<accession>A0ACC2NH08</accession>
<organism evidence="1 2">
    <name type="scientific">Eretmocerus hayati</name>
    <dbReference type="NCBI Taxonomy" id="131215"/>
    <lineage>
        <taxon>Eukaryota</taxon>
        <taxon>Metazoa</taxon>
        <taxon>Ecdysozoa</taxon>
        <taxon>Arthropoda</taxon>
        <taxon>Hexapoda</taxon>
        <taxon>Insecta</taxon>
        <taxon>Pterygota</taxon>
        <taxon>Neoptera</taxon>
        <taxon>Endopterygota</taxon>
        <taxon>Hymenoptera</taxon>
        <taxon>Apocrita</taxon>
        <taxon>Proctotrupomorpha</taxon>
        <taxon>Chalcidoidea</taxon>
        <taxon>Aphelinidae</taxon>
        <taxon>Aphelininae</taxon>
        <taxon>Eretmocerus</taxon>
    </lineage>
</organism>
<sequence>MRADGCGSAKLLFVAGAVFCCWCNFVKADRGEAELVSHWADDIGRELSELASAVTNAEEILDNYRDQDVRVQPKSGREIIKTISENVGRMLSRKMDAVKCLYKEAEKISEYWENDFSNFTYYSAKYSNVTIENVEEYSDVPKNMQLLGANNTYDHMYLEPDTHFNNVSVNTTFSSVHIPTNVYDRLQRVEDTIRWSKRMDRIFKHNYRSDPALMWQYFCSTTGMLRMFPAMRWPFGVKKDESALTDTYDCRVRTWYIEATTCSKDMVILVDNSGSMTGMSNSIAKTTVASILSTLSNNDFVAVFSFSDTTQQLVSCFQDKLVQVTPENVKKFNAEMAKLRPEGVANLTEAFITAFDLLDDYRNETRCGKEMHCNQLIMLITDGVASNATEVFRDYNWFENNTVAVRVFTYLIGLEVSGVREIQWMACLNRGFYAHVHTQAEVQEQVLKYIPVVARPLVLQNTTHPVVWTHAYTDISDELAMHASGKSKRREEKWGDRLLTSVSIPVFDRKGNRKSDKRVANLLGVVGTDVPLKDIRKLTLPYKLGVNGYAFIVSNNGYVVLHPALKPEFEGELKLNYDSIDLTEVEILDDGRGPRDPGDEITEIRRALVNHECDSKKDVKVKLHYDDYRRVNLESRDYYYAPLPLTPFGIAVVLPKYGRFYIKVGKEIEKDRHRNISDLFVGENWSIHPEWVYCRYHYLEGHEFDTPEDEMRHFLKIVGNFSKSEAERFPEQYKSYDEAHIFSKGQEAPKMGKCGMNEPDPMKEDPYEMDCGSENLNEELEDYEEHRNDHYCNKELMELLIMDAIATNASFSGDYKPRDERDIEQIRRFNVFLRFVATQSGLTRWQRVEGVDFDGVEDKVKEFERHRRALDEAWYKGAILQHAADNESISITVPPIKEPESGHDAVVTFSHGIFPLDNSKDAAAAVVGFQLPMQTLHEQFSRLLTQNRPVAGLNCSNPSVDCYLIDQNGYIIISDANHNDTGKFFGALDQTAPIMRQLVDQGLFRSVDIYDYLAVCRDYTLESAASMLKTPFVYVWNFITWFSARLLLFTSQIHDLPMIFAQEETDDEDFKKPPEKRKMRYSRPCDMKMTLYIVNSKAETFDKVYTNKPDDCALPFYARRVRYTNLMLVIVKTDRNSCYDKLDVSPYEIFPYTIGDNATEWPCHKIQLNTLYRRRLEHCVTRHDDEYEIDSCGGASALKVSLSLVLIVTVKGILKFL</sequence>
<name>A0ACC2NH08_9HYME</name>
<keyword evidence="2" id="KW-1185">Reference proteome</keyword>
<dbReference type="EMBL" id="CM056743">
    <property type="protein sequence ID" value="KAJ8670394.1"/>
    <property type="molecule type" value="Genomic_DNA"/>
</dbReference>
<proteinExistence type="predicted"/>
<evidence type="ECO:0000313" key="1">
    <source>
        <dbReference type="EMBL" id="KAJ8670394.1"/>
    </source>
</evidence>
<dbReference type="Proteomes" id="UP001239111">
    <property type="component" value="Chromosome 3"/>
</dbReference>
<comment type="caution">
    <text evidence="1">The sequence shown here is derived from an EMBL/GenBank/DDBJ whole genome shotgun (WGS) entry which is preliminary data.</text>
</comment>
<reference evidence="1" key="1">
    <citation type="submission" date="2023-04" db="EMBL/GenBank/DDBJ databases">
        <title>A chromosome-level genome assembly of the parasitoid wasp Eretmocerus hayati.</title>
        <authorList>
            <person name="Zhong Y."/>
            <person name="Liu S."/>
            <person name="Liu Y."/>
        </authorList>
    </citation>
    <scope>NUCLEOTIDE SEQUENCE</scope>
    <source>
        <strain evidence="1">ZJU_SS_LIU_2023</strain>
    </source>
</reference>